<evidence type="ECO:0000313" key="1">
    <source>
        <dbReference type="EMBL" id="ESO05569.1"/>
    </source>
</evidence>
<dbReference type="EMBL" id="KB096325">
    <property type="protein sequence ID" value="ESO05569.1"/>
    <property type="molecule type" value="Genomic_DNA"/>
</dbReference>
<dbReference type="EnsemblMetazoa" id="HelroT191332">
    <property type="protein sequence ID" value="HelroP191332"/>
    <property type="gene ID" value="HelroG191332"/>
</dbReference>
<dbReference type="KEGG" id="hro:HELRODRAFT_191332"/>
<reference evidence="3" key="1">
    <citation type="submission" date="2012-12" db="EMBL/GenBank/DDBJ databases">
        <authorList>
            <person name="Hellsten U."/>
            <person name="Grimwood J."/>
            <person name="Chapman J.A."/>
            <person name="Shapiro H."/>
            <person name="Aerts A."/>
            <person name="Otillar R.P."/>
            <person name="Terry A.Y."/>
            <person name="Boore J.L."/>
            <person name="Simakov O."/>
            <person name="Marletaz F."/>
            <person name="Cho S.-J."/>
            <person name="Edsinger-Gonzales E."/>
            <person name="Havlak P."/>
            <person name="Kuo D.-H."/>
            <person name="Larsson T."/>
            <person name="Lv J."/>
            <person name="Arendt D."/>
            <person name="Savage R."/>
            <person name="Osoegawa K."/>
            <person name="de Jong P."/>
            <person name="Lindberg D.R."/>
            <person name="Seaver E.C."/>
            <person name="Weisblat D.A."/>
            <person name="Putnam N.H."/>
            <person name="Grigoriev I.V."/>
            <person name="Rokhsar D.S."/>
        </authorList>
    </citation>
    <scope>NUCLEOTIDE SEQUENCE</scope>
</reference>
<proteinExistence type="predicted"/>
<dbReference type="RefSeq" id="XP_009016202.1">
    <property type="nucleotide sequence ID" value="XM_009017954.1"/>
</dbReference>
<name>T1FSW4_HELRO</name>
<accession>T1FSW4</accession>
<sequence>MQKRKKVMGSNYNEHSSVNMGVDDDDHFEWPSFDYDYFYENPRRFSAIRKATLKKIKKYKLYEEDAILYIKVHVKQAARKFNHWLVFHDIPIKDPSLIEVERPEEITARQRTRSLDNNGRSADGSCGRQFCKKPSCIRAS</sequence>
<evidence type="ECO:0000313" key="3">
    <source>
        <dbReference type="Proteomes" id="UP000015101"/>
    </source>
</evidence>
<protein>
    <submittedName>
        <fullName evidence="1 2">Uncharacterized protein</fullName>
    </submittedName>
</protein>
<dbReference type="HOGENOM" id="CLU_1837250_0_0_1"/>
<organism evidence="2 3">
    <name type="scientific">Helobdella robusta</name>
    <name type="common">Californian leech</name>
    <dbReference type="NCBI Taxonomy" id="6412"/>
    <lineage>
        <taxon>Eukaryota</taxon>
        <taxon>Metazoa</taxon>
        <taxon>Spiralia</taxon>
        <taxon>Lophotrochozoa</taxon>
        <taxon>Annelida</taxon>
        <taxon>Clitellata</taxon>
        <taxon>Hirudinea</taxon>
        <taxon>Rhynchobdellida</taxon>
        <taxon>Glossiphoniidae</taxon>
        <taxon>Helobdella</taxon>
    </lineage>
</organism>
<dbReference type="InParanoid" id="T1FSW4"/>
<reference evidence="2" key="3">
    <citation type="submission" date="2015-06" db="UniProtKB">
        <authorList>
            <consortium name="EnsemblMetazoa"/>
        </authorList>
    </citation>
    <scope>IDENTIFICATION</scope>
</reference>
<dbReference type="GeneID" id="20211911"/>
<keyword evidence="3" id="KW-1185">Reference proteome</keyword>
<dbReference type="Proteomes" id="UP000015101">
    <property type="component" value="Unassembled WGS sequence"/>
</dbReference>
<dbReference type="CTD" id="20211911"/>
<dbReference type="EMBL" id="AMQM01003822">
    <property type="status" value="NOT_ANNOTATED_CDS"/>
    <property type="molecule type" value="Genomic_DNA"/>
</dbReference>
<evidence type="ECO:0000313" key="2">
    <source>
        <dbReference type="EnsemblMetazoa" id="HelroP191332"/>
    </source>
</evidence>
<reference evidence="1 3" key="2">
    <citation type="journal article" date="2013" name="Nature">
        <title>Insights into bilaterian evolution from three spiralian genomes.</title>
        <authorList>
            <person name="Simakov O."/>
            <person name="Marletaz F."/>
            <person name="Cho S.J."/>
            <person name="Edsinger-Gonzales E."/>
            <person name="Havlak P."/>
            <person name="Hellsten U."/>
            <person name="Kuo D.H."/>
            <person name="Larsson T."/>
            <person name="Lv J."/>
            <person name="Arendt D."/>
            <person name="Savage R."/>
            <person name="Osoegawa K."/>
            <person name="de Jong P."/>
            <person name="Grimwood J."/>
            <person name="Chapman J.A."/>
            <person name="Shapiro H."/>
            <person name="Aerts A."/>
            <person name="Otillar R.P."/>
            <person name="Terry A.Y."/>
            <person name="Boore J.L."/>
            <person name="Grigoriev I.V."/>
            <person name="Lindberg D.R."/>
            <person name="Seaver E.C."/>
            <person name="Weisblat D.A."/>
            <person name="Putnam N.H."/>
            <person name="Rokhsar D.S."/>
        </authorList>
    </citation>
    <scope>NUCLEOTIDE SEQUENCE</scope>
</reference>
<gene>
    <name evidence="2" type="primary">20211911</name>
    <name evidence="1" type="ORF">HELRODRAFT_191332</name>
</gene>
<dbReference type="AlphaFoldDB" id="T1FSW4"/>